<comment type="caution">
    <text evidence="1">The sequence shown here is derived from an EMBL/GenBank/DDBJ whole genome shotgun (WGS) entry which is preliminary data.</text>
</comment>
<name>A0A6G1E0C9_9ORYZ</name>
<evidence type="ECO:0000313" key="1">
    <source>
        <dbReference type="EMBL" id="KAF0918239.1"/>
    </source>
</evidence>
<sequence>MVLWLLLHTCRRSGWKRRHGKNINYPGLETVAFPAAAAGACHGGLYDRAVDYAARLKEMEKPVELAVF</sequence>
<dbReference type="Proteomes" id="UP000479710">
    <property type="component" value="Unassembled WGS sequence"/>
</dbReference>
<dbReference type="AlphaFoldDB" id="A0A6G1E0C9"/>
<accession>A0A6G1E0C9</accession>
<organism evidence="1 2">
    <name type="scientific">Oryza meyeriana var. granulata</name>
    <dbReference type="NCBI Taxonomy" id="110450"/>
    <lineage>
        <taxon>Eukaryota</taxon>
        <taxon>Viridiplantae</taxon>
        <taxon>Streptophyta</taxon>
        <taxon>Embryophyta</taxon>
        <taxon>Tracheophyta</taxon>
        <taxon>Spermatophyta</taxon>
        <taxon>Magnoliopsida</taxon>
        <taxon>Liliopsida</taxon>
        <taxon>Poales</taxon>
        <taxon>Poaceae</taxon>
        <taxon>BOP clade</taxon>
        <taxon>Oryzoideae</taxon>
        <taxon>Oryzeae</taxon>
        <taxon>Oryzinae</taxon>
        <taxon>Oryza</taxon>
        <taxon>Oryza meyeriana</taxon>
    </lineage>
</organism>
<reference evidence="1 2" key="1">
    <citation type="submission" date="2019-11" db="EMBL/GenBank/DDBJ databases">
        <title>Whole genome sequence of Oryza granulata.</title>
        <authorList>
            <person name="Li W."/>
        </authorList>
    </citation>
    <scope>NUCLEOTIDE SEQUENCE [LARGE SCALE GENOMIC DNA]</scope>
    <source>
        <strain evidence="2">cv. Menghai</strain>
        <tissue evidence="1">Leaf</tissue>
    </source>
</reference>
<protein>
    <submittedName>
        <fullName evidence="1">Uncharacterized protein</fullName>
    </submittedName>
</protein>
<proteinExistence type="predicted"/>
<dbReference type="OrthoDB" id="408631at2759"/>
<keyword evidence="2" id="KW-1185">Reference proteome</keyword>
<evidence type="ECO:0000313" key="2">
    <source>
        <dbReference type="Proteomes" id="UP000479710"/>
    </source>
</evidence>
<gene>
    <name evidence="1" type="ORF">E2562_023322</name>
</gene>
<dbReference type="EMBL" id="SPHZ02000005">
    <property type="protein sequence ID" value="KAF0918239.1"/>
    <property type="molecule type" value="Genomic_DNA"/>
</dbReference>